<evidence type="ECO:0000256" key="2">
    <source>
        <dbReference type="ARBA" id="ARBA00022803"/>
    </source>
</evidence>
<accession>A0A382KXF1</accession>
<evidence type="ECO:0008006" key="5">
    <source>
        <dbReference type="Google" id="ProtNLM"/>
    </source>
</evidence>
<feature type="non-terminal residue" evidence="4">
    <location>
        <position position="246"/>
    </location>
</feature>
<keyword evidence="3" id="KW-1133">Transmembrane helix</keyword>
<keyword evidence="1" id="KW-0677">Repeat</keyword>
<name>A0A382KXF1_9ZZZZ</name>
<dbReference type="PANTHER" id="PTHR44227:SF3">
    <property type="entry name" value="PROTEIN O-MANNOSYL-TRANSFERASE TMTC4"/>
    <property type="match status" value="1"/>
</dbReference>
<reference evidence="4" key="1">
    <citation type="submission" date="2018-05" db="EMBL/GenBank/DDBJ databases">
        <authorList>
            <person name="Lanie J.A."/>
            <person name="Ng W.-L."/>
            <person name="Kazmierczak K.M."/>
            <person name="Andrzejewski T.M."/>
            <person name="Davidsen T.M."/>
            <person name="Wayne K.J."/>
            <person name="Tettelin H."/>
            <person name="Glass J.I."/>
            <person name="Rusch D."/>
            <person name="Podicherti R."/>
            <person name="Tsui H.-C.T."/>
            <person name="Winkler M.E."/>
        </authorList>
    </citation>
    <scope>NUCLEOTIDE SEQUENCE</scope>
</reference>
<feature type="transmembrane region" description="Helical" evidence="3">
    <location>
        <begin position="84"/>
        <end position="106"/>
    </location>
</feature>
<evidence type="ECO:0000256" key="3">
    <source>
        <dbReference type="SAM" id="Phobius"/>
    </source>
</evidence>
<organism evidence="4">
    <name type="scientific">marine metagenome</name>
    <dbReference type="NCBI Taxonomy" id="408172"/>
    <lineage>
        <taxon>unclassified sequences</taxon>
        <taxon>metagenomes</taxon>
        <taxon>ecological metagenomes</taxon>
    </lineage>
</organism>
<evidence type="ECO:0000313" key="4">
    <source>
        <dbReference type="EMBL" id="SVC29150.1"/>
    </source>
</evidence>
<feature type="transmembrane region" description="Helical" evidence="3">
    <location>
        <begin position="12"/>
        <end position="30"/>
    </location>
</feature>
<keyword evidence="2" id="KW-0802">TPR repeat</keyword>
<sequence>MPALPSRMKNILGCVTMLILISMLVYFNSLKGSFQFDDVPLIKSHWLVNTDAFFNHPRSGNIGNRPVLYWTFALNNQLARHQVFGFHLINLALHIGVTLLVFFTIWRTTHLNNDFKKSSWAFPLATALLFALHPLNTDSVSYISSRSSLLATFFYLLTLFIFLNLFCLRKNAHLAKKLVVSILVLLGMYLCVATKLIGATLPVILVIWYWSFIGRKQFIDFHQKALNRKSVAIGLTLVAAVSIGII</sequence>
<feature type="transmembrane region" description="Helical" evidence="3">
    <location>
        <begin position="147"/>
        <end position="166"/>
    </location>
</feature>
<dbReference type="EMBL" id="UINC01083442">
    <property type="protein sequence ID" value="SVC29150.1"/>
    <property type="molecule type" value="Genomic_DNA"/>
</dbReference>
<keyword evidence="3" id="KW-0472">Membrane</keyword>
<dbReference type="InterPro" id="IPR052346">
    <property type="entry name" value="O-mannosyl-transferase_TMTC"/>
</dbReference>
<evidence type="ECO:0000256" key="1">
    <source>
        <dbReference type="ARBA" id="ARBA00022737"/>
    </source>
</evidence>
<feature type="transmembrane region" description="Helical" evidence="3">
    <location>
        <begin position="178"/>
        <end position="210"/>
    </location>
</feature>
<gene>
    <name evidence="4" type="ORF">METZ01_LOCUS282004</name>
</gene>
<keyword evidence="3" id="KW-0812">Transmembrane</keyword>
<proteinExistence type="predicted"/>
<dbReference type="PANTHER" id="PTHR44227">
    <property type="match status" value="1"/>
</dbReference>
<dbReference type="AlphaFoldDB" id="A0A382KXF1"/>
<feature type="transmembrane region" description="Helical" evidence="3">
    <location>
        <begin position="118"/>
        <end position="135"/>
    </location>
</feature>
<protein>
    <recommendedName>
        <fullName evidence="5">Glycosyltransferase RgtA/B/C/D-like domain-containing protein</fullName>
    </recommendedName>
</protein>